<sequence>MRVEKAMVARLREPATGLSRGKPLSRHGHSPASSSSGIIRHPSKKITFWWDESVLGWNSLRSRV</sequence>
<dbReference type="Proteomes" id="UP000234681">
    <property type="component" value="Chromosome 2"/>
</dbReference>
<evidence type="ECO:0000256" key="1">
    <source>
        <dbReference type="SAM" id="MobiDB-lite"/>
    </source>
</evidence>
<protein>
    <submittedName>
        <fullName evidence="2">RCG41450</fullName>
    </submittedName>
</protein>
<organism evidence="2 3">
    <name type="scientific">Rattus norvegicus</name>
    <name type="common">Rat</name>
    <dbReference type="NCBI Taxonomy" id="10116"/>
    <lineage>
        <taxon>Eukaryota</taxon>
        <taxon>Metazoa</taxon>
        <taxon>Chordata</taxon>
        <taxon>Craniata</taxon>
        <taxon>Vertebrata</taxon>
        <taxon>Euteleostomi</taxon>
        <taxon>Mammalia</taxon>
        <taxon>Eutheria</taxon>
        <taxon>Euarchontoglires</taxon>
        <taxon>Glires</taxon>
        <taxon>Rodentia</taxon>
        <taxon>Myomorpha</taxon>
        <taxon>Muroidea</taxon>
        <taxon>Muridae</taxon>
        <taxon>Murinae</taxon>
        <taxon>Rattus</taxon>
    </lineage>
</organism>
<feature type="region of interest" description="Disordered" evidence="1">
    <location>
        <begin position="1"/>
        <end position="38"/>
    </location>
</feature>
<evidence type="ECO:0000313" key="2">
    <source>
        <dbReference type="EMBL" id="EDM01070.1"/>
    </source>
</evidence>
<evidence type="ECO:0000313" key="3">
    <source>
        <dbReference type="Proteomes" id="UP000234681"/>
    </source>
</evidence>
<accession>A6IHC2</accession>
<name>A6IHC2_RAT</name>
<dbReference type="AlphaFoldDB" id="A6IHC2"/>
<reference evidence="3" key="1">
    <citation type="submission" date="2005-09" db="EMBL/GenBank/DDBJ databases">
        <authorList>
            <person name="Mural R.J."/>
            <person name="Li P.W."/>
            <person name="Adams M.D."/>
            <person name="Amanatides P.G."/>
            <person name="Baden-Tillson H."/>
            <person name="Barnstead M."/>
            <person name="Chin S.H."/>
            <person name="Dew I."/>
            <person name="Evans C.A."/>
            <person name="Ferriera S."/>
            <person name="Flanigan M."/>
            <person name="Fosler C."/>
            <person name="Glodek A."/>
            <person name="Gu Z."/>
            <person name="Holt R.A."/>
            <person name="Jennings D."/>
            <person name="Kraft C.L."/>
            <person name="Lu F."/>
            <person name="Nguyen T."/>
            <person name="Nusskern D.R."/>
            <person name="Pfannkoch C.M."/>
            <person name="Sitter C."/>
            <person name="Sutton G.G."/>
            <person name="Venter J.C."/>
            <person name="Wang Z."/>
            <person name="Woodage T."/>
            <person name="Zheng X.H."/>
            <person name="Zhong F."/>
        </authorList>
    </citation>
    <scope>NUCLEOTIDE SEQUENCE [LARGE SCALE GENOMIC DNA]</scope>
    <source>
        <strain>BN</strain>
        <strain evidence="3">Sprague-Dawley</strain>
    </source>
</reference>
<proteinExistence type="predicted"/>
<feature type="compositionally biased region" description="Basic and acidic residues" evidence="1">
    <location>
        <begin position="1"/>
        <end position="13"/>
    </location>
</feature>
<gene>
    <name evidence="2" type="ORF">rCG_41450</name>
</gene>
<dbReference type="EMBL" id="CH473961">
    <property type="protein sequence ID" value="EDM01070.1"/>
    <property type="molecule type" value="Genomic_DNA"/>
</dbReference>